<keyword evidence="1" id="KW-0732">Signal</keyword>
<evidence type="ECO:0008006" key="3">
    <source>
        <dbReference type="Google" id="ProtNLM"/>
    </source>
</evidence>
<organism evidence="2">
    <name type="scientific">Ixodes ricinus</name>
    <name type="common">Common tick</name>
    <name type="synonym">Acarus ricinus</name>
    <dbReference type="NCBI Taxonomy" id="34613"/>
    <lineage>
        <taxon>Eukaryota</taxon>
        <taxon>Metazoa</taxon>
        <taxon>Ecdysozoa</taxon>
        <taxon>Arthropoda</taxon>
        <taxon>Chelicerata</taxon>
        <taxon>Arachnida</taxon>
        <taxon>Acari</taxon>
        <taxon>Parasitiformes</taxon>
        <taxon>Ixodida</taxon>
        <taxon>Ixodoidea</taxon>
        <taxon>Ixodidae</taxon>
        <taxon>Ixodinae</taxon>
        <taxon>Ixodes</taxon>
    </lineage>
</organism>
<dbReference type="EMBL" id="GIFC01009856">
    <property type="protein sequence ID" value="MXU91939.1"/>
    <property type="molecule type" value="Transcribed_RNA"/>
</dbReference>
<dbReference type="AlphaFoldDB" id="A0A6B0UQ87"/>
<proteinExistence type="predicted"/>
<sequence>MSMWFRCSCRVALCACSSMSLRSFSAESSLFCVRSCAMRTSLRLTSFFSSESLWSGSDRIFSCASAPSSCSLNRRLASCALSTSRSSRDCMAWCSRSRLSVEPTRLSWSCWSFCSSSSRRCNRDTLP</sequence>
<evidence type="ECO:0000256" key="1">
    <source>
        <dbReference type="SAM" id="SignalP"/>
    </source>
</evidence>
<evidence type="ECO:0000313" key="2">
    <source>
        <dbReference type="EMBL" id="MXU91939.1"/>
    </source>
</evidence>
<protein>
    <recommendedName>
        <fullName evidence="3">Secreted protein</fullName>
    </recommendedName>
</protein>
<reference evidence="2" key="1">
    <citation type="submission" date="2019-12" db="EMBL/GenBank/DDBJ databases">
        <title>An insight into the sialome of adult female Ixodes ricinus ticks feeding for 6 days.</title>
        <authorList>
            <person name="Perner J."/>
            <person name="Ribeiro J.M.C."/>
        </authorList>
    </citation>
    <scope>NUCLEOTIDE SEQUENCE</scope>
    <source>
        <strain evidence="2">Semi-engorged</strain>
        <tissue evidence="2">Salivary glands</tissue>
    </source>
</reference>
<accession>A0A6B0UQ87</accession>
<feature type="chain" id="PRO_5025349832" description="Secreted protein" evidence="1">
    <location>
        <begin position="17"/>
        <end position="127"/>
    </location>
</feature>
<name>A0A6B0UQ87_IXORI</name>
<feature type="signal peptide" evidence="1">
    <location>
        <begin position="1"/>
        <end position="16"/>
    </location>
</feature>